<evidence type="ECO:0008006" key="4">
    <source>
        <dbReference type="Google" id="ProtNLM"/>
    </source>
</evidence>
<dbReference type="EMBL" id="MU151152">
    <property type="protein sequence ID" value="KAF9448725.1"/>
    <property type="molecule type" value="Genomic_DNA"/>
</dbReference>
<feature type="signal peptide" evidence="1">
    <location>
        <begin position="1"/>
        <end position="19"/>
    </location>
</feature>
<evidence type="ECO:0000313" key="2">
    <source>
        <dbReference type="EMBL" id="KAF9448725.1"/>
    </source>
</evidence>
<dbReference type="Proteomes" id="UP000807342">
    <property type="component" value="Unassembled WGS sequence"/>
</dbReference>
<gene>
    <name evidence="2" type="ORF">P691DRAFT_800356</name>
</gene>
<keyword evidence="3" id="KW-1185">Reference proteome</keyword>
<protein>
    <recommendedName>
        <fullName evidence="4">Secreted protein</fullName>
    </recommendedName>
</protein>
<dbReference type="AlphaFoldDB" id="A0A9P5XDK8"/>
<sequence>MTPQFILIFLAYWASWAFAIPFQPLVGPEYALSLLGNPPIKTFWAQLWNGEFPKSKPSFEGDDENTLPRTPPWHDPRRNGGRMLDFTTKRYGEPLNVVISGHSDPFVLTEEGLHAYAKSLGFSEECLGLHYGALHEANLGDGDERKTEQYLARQYYFPIWGTCWESLAGGHHFRAWKQNGTLANSGAWFIGASKEYDSGRHHRIVPNGYNLGRDYIVQRASSGGSWKGMSWRTDVEWRSDLLEAGSEGVNHGIEQDGRVAILTAHRIP</sequence>
<name>A0A9P5XDK8_9AGAR</name>
<comment type="caution">
    <text evidence="2">The sequence shown here is derived from an EMBL/GenBank/DDBJ whole genome shotgun (WGS) entry which is preliminary data.</text>
</comment>
<dbReference type="OrthoDB" id="2310204at2759"/>
<feature type="chain" id="PRO_5040121900" description="Secreted protein" evidence="1">
    <location>
        <begin position="20"/>
        <end position="268"/>
    </location>
</feature>
<organism evidence="2 3">
    <name type="scientific">Macrolepiota fuliginosa MF-IS2</name>
    <dbReference type="NCBI Taxonomy" id="1400762"/>
    <lineage>
        <taxon>Eukaryota</taxon>
        <taxon>Fungi</taxon>
        <taxon>Dikarya</taxon>
        <taxon>Basidiomycota</taxon>
        <taxon>Agaricomycotina</taxon>
        <taxon>Agaricomycetes</taxon>
        <taxon>Agaricomycetidae</taxon>
        <taxon>Agaricales</taxon>
        <taxon>Agaricineae</taxon>
        <taxon>Agaricaceae</taxon>
        <taxon>Macrolepiota</taxon>
    </lineage>
</organism>
<proteinExistence type="predicted"/>
<evidence type="ECO:0000256" key="1">
    <source>
        <dbReference type="SAM" id="SignalP"/>
    </source>
</evidence>
<evidence type="ECO:0000313" key="3">
    <source>
        <dbReference type="Proteomes" id="UP000807342"/>
    </source>
</evidence>
<accession>A0A9P5XDK8</accession>
<keyword evidence="1" id="KW-0732">Signal</keyword>
<reference evidence="2" key="1">
    <citation type="submission" date="2020-11" db="EMBL/GenBank/DDBJ databases">
        <authorList>
            <consortium name="DOE Joint Genome Institute"/>
            <person name="Ahrendt S."/>
            <person name="Riley R."/>
            <person name="Andreopoulos W."/>
            <person name="Labutti K."/>
            <person name="Pangilinan J."/>
            <person name="Ruiz-Duenas F.J."/>
            <person name="Barrasa J.M."/>
            <person name="Sanchez-Garcia M."/>
            <person name="Camarero S."/>
            <person name="Miyauchi S."/>
            <person name="Serrano A."/>
            <person name="Linde D."/>
            <person name="Babiker R."/>
            <person name="Drula E."/>
            <person name="Ayuso-Fernandez I."/>
            <person name="Pacheco R."/>
            <person name="Padilla G."/>
            <person name="Ferreira P."/>
            <person name="Barriuso J."/>
            <person name="Kellner H."/>
            <person name="Castanera R."/>
            <person name="Alfaro M."/>
            <person name="Ramirez L."/>
            <person name="Pisabarro A.G."/>
            <person name="Kuo A."/>
            <person name="Tritt A."/>
            <person name="Lipzen A."/>
            <person name="He G."/>
            <person name="Yan M."/>
            <person name="Ng V."/>
            <person name="Cullen D."/>
            <person name="Martin F."/>
            <person name="Rosso M.-N."/>
            <person name="Henrissat B."/>
            <person name="Hibbett D."/>
            <person name="Martinez A.T."/>
            <person name="Grigoriev I.V."/>
        </authorList>
    </citation>
    <scope>NUCLEOTIDE SEQUENCE</scope>
    <source>
        <strain evidence="2">MF-IS2</strain>
    </source>
</reference>